<organism evidence="3 4">
    <name type="scientific">Acorus gramineus</name>
    <name type="common">Dwarf sweet flag</name>
    <dbReference type="NCBI Taxonomy" id="55184"/>
    <lineage>
        <taxon>Eukaryota</taxon>
        <taxon>Viridiplantae</taxon>
        <taxon>Streptophyta</taxon>
        <taxon>Embryophyta</taxon>
        <taxon>Tracheophyta</taxon>
        <taxon>Spermatophyta</taxon>
        <taxon>Magnoliopsida</taxon>
        <taxon>Liliopsida</taxon>
        <taxon>Acoraceae</taxon>
        <taxon>Acorus</taxon>
    </lineage>
</organism>
<keyword evidence="2" id="KW-0732">Signal</keyword>
<reference evidence="3" key="2">
    <citation type="submission" date="2023-06" db="EMBL/GenBank/DDBJ databases">
        <authorList>
            <person name="Ma L."/>
            <person name="Liu K.-W."/>
            <person name="Li Z."/>
            <person name="Hsiao Y.-Y."/>
            <person name="Qi Y."/>
            <person name="Fu T."/>
            <person name="Tang G."/>
            <person name="Zhang D."/>
            <person name="Sun W.-H."/>
            <person name="Liu D.-K."/>
            <person name="Li Y."/>
            <person name="Chen G.-Z."/>
            <person name="Liu X.-D."/>
            <person name="Liao X.-Y."/>
            <person name="Jiang Y.-T."/>
            <person name="Yu X."/>
            <person name="Hao Y."/>
            <person name="Huang J."/>
            <person name="Zhao X.-W."/>
            <person name="Ke S."/>
            <person name="Chen Y.-Y."/>
            <person name="Wu W.-L."/>
            <person name="Hsu J.-L."/>
            <person name="Lin Y.-F."/>
            <person name="Huang M.-D."/>
            <person name="Li C.-Y."/>
            <person name="Huang L."/>
            <person name="Wang Z.-W."/>
            <person name="Zhao X."/>
            <person name="Zhong W.-Y."/>
            <person name="Peng D.-H."/>
            <person name="Ahmad S."/>
            <person name="Lan S."/>
            <person name="Zhang J.-S."/>
            <person name="Tsai W.-C."/>
            <person name="Van De Peer Y."/>
            <person name="Liu Z.-J."/>
        </authorList>
    </citation>
    <scope>NUCLEOTIDE SEQUENCE</scope>
    <source>
        <strain evidence="3">SCP</strain>
        <tissue evidence="3">Leaves</tissue>
    </source>
</reference>
<sequence>MAHMFLFIVLILNLSHSMCHATPSNATKFPAALIFGDSTVDSGNNDYTAILFKADHSPYGMNSPGGQPTGRFSDGMLVPDFLASSLGLKESIPPFLDPQLSDEDIKTGVNFASAGSGFDELTTAISGAIPMSRQIEMFKSYIDRLKNVVGEQAATGIVNNALIMISAGSNDFIINFYDLPTRSSVYNISGYQDFLLEKIRDIVKQIHDLGGRKIAIAGLSPIGCTPIQMTAKFSHLFDQTCVEEENSDAVVYNTKLAELVPQVQASLAGSKVVYADLYTPFSDMFKNPQTYGFEETKRGCCGTGRVEMGPLCTALTPLCSDPSKFIFFDAIHPTQAVYKSLSKYMIDNVLDKLL</sequence>
<dbReference type="EMBL" id="JAUJYN010000008">
    <property type="protein sequence ID" value="KAK1264576.1"/>
    <property type="molecule type" value="Genomic_DNA"/>
</dbReference>
<keyword evidence="4" id="KW-1185">Reference proteome</keyword>
<dbReference type="AlphaFoldDB" id="A0AAV9AL86"/>
<dbReference type="GO" id="GO:0016788">
    <property type="term" value="F:hydrolase activity, acting on ester bonds"/>
    <property type="evidence" value="ECO:0007669"/>
    <property type="project" value="InterPro"/>
</dbReference>
<evidence type="ECO:0000313" key="4">
    <source>
        <dbReference type="Proteomes" id="UP001179952"/>
    </source>
</evidence>
<feature type="signal peptide" evidence="2">
    <location>
        <begin position="1"/>
        <end position="21"/>
    </location>
</feature>
<comment type="caution">
    <text evidence="3">The sequence shown here is derived from an EMBL/GenBank/DDBJ whole genome shotgun (WGS) entry which is preliminary data.</text>
</comment>
<evidence type="ECO:0000256" key="2">
    <source>
        <dbReference type="SAM" id="SignalP"/>
    </source>
</evidence>
<dbReference type="Proteomes" id="UP001179952">
    <property type="component" value="Unassembled WGS sequence"/>
</dbReference>
<feature type="chain" id="PRO_5043709580" evidence="2">
    <location>
        <begin position="22"/>
        <end position="354"/>
    </location>
</feature>
<protein>
    <submittedName>
        <fullName evidence="3">GDSL esterase/lipase</fullName>
    </submittedName>
</protein>
<reference evidence="3" key="1">
    <citation type="journal article" date="2023" name="Nat. Commun.">
        <title>Diploid and tetraploid genomes of Acorus and the evolution of monocots.</title>
        <authorList>
            <person name="Ma L."/>
            <person name="Liu K.W."/>
            <person name="Li Z."/>
            <person name="Hsiao Y.Y."/>
            <person name="Qi Y."/>
            <person name="Fu T."/>
            <person name="Tang G.D."/>
            <person name="Zhang D."/>
            <person name="Sun W.H."/>
            <person name="Liu D.K."/>
            <person name="Li Y."/>
            <person name="Chen G.Z."/>
            <person name="Liu X.D."/>
            <person name="Liao X.Y."/>
            <person name="Jiang Y.T."/>
            <person name="Yu X."/>
            <person name="Hao Y."/>
            <person name="Huang J."/>
            <person name="Zhao X.W."/>
            <person name="Ke S."/>
            <person name="Chen Y.Y."/>
            <person name="Wu W.L."/>
            <person name="Hsu J.L."/>
            <person name="Lin Y.F."/>
            <person name="Huang M.D."/>
            <person name="Li C.Y."/>
            <person name="Huang L."/>
            <person name="Wang Z.W."/>
            <person name="Zhao X."/>
            <person name="Zhong W.Y."/>
            <person name="Peng D.H."/>
            <person name="Ahmad S."/>
            <person name="Lan S."/>
            <person name="Zhang J.S."/>
            <person name="Tsai W.C."/>
            <person name="Van de Peer Y."/>
            <person name="Liu Z.J."/>
        </authorList>
    </citation>
    <scope>NUCLEOTIDE SEQUENCE</scope>
    <source>
        <strain evidence="3">SCP</strain>
    </source>
</reference>
<proteinExistence type="inferred from homology"/>
<accession>A0AAV9AL86</accession>
<dbReference type="PANTHER" id="PTHR45642">
    <property type="entry name" value="GDSL ESTERASE/LIPASE EXL3"/>
    <property type="match status" value="1"/>
</dbReference>
<dbReference type="InterPro" id="IPR035669">
    <property type="entry name" value="SGNH_plant_lipase-like"/>
</dbReference>
<gene>
    <name evidence="3" type="ORF">QJS04_geneDACA010681</name>
</gene>
<dbReference type="PANTHER" id="PTHR45642:SF120">
    <property type="entry name" value="GDSL-LIKE LIPASE_ACYLHYDROLASE"/>
    <property type="match status" value="1"/>
</dbReference>
<comment type="similarity">
    <text evidence="1">Belongs to the 'GDSL' lipolytic enzyme family.</text>
</comment>
<dbReference type="InterPro" id="IPR001087">
    <property type="entry name" value="GDSL"/>
</dbReference>
<dbReference type="InterPro" id="IPR036514">
    <property type="entry name" value="SGNH_hydro_sf"/>
</dbReference>
<dbReference type="Pfam" id="PF00657">
    <property type="entry name" value="Lipase_GDSL"/>
    <property type="match status" value="1"/>
</dbReference>
<dbReference type="CDD" id="cd01837">
    <property type="entry name" value="SGNH_plant_lipase_like"/>
    <property type="match status" value="1"/>
</dbReference>
<dbReference type="InterPro" id="IPR050592">
    <property type="entry name" value="GDSL_lipolytic_enzyme"/>
</dbReference>
<evidence type="ECO:0000313" key="3">
    <source>
        <dbReference type="EMBL" id="KAK1264576.1"/>
    </source>
</evidence>
<dbReference type="SUPFAM" id="SSF52266">
    <property type="entry name" value="SGNH hydrolase"/>
    <property type="match status" value="1"/>
</dbReference>
<name>A0AAV9AL86_ACOGR</name>
<evidence type="ECO:0000256" key="1">
    <source>
        <dbReference type="ARBA" id="ARBA00008668"/>
    </source>
</evidence>
<dbReference type="Gene3D" id="3.40.50.1110">
    <property type="entry name" value="SGNH hydrolase"/>
    <property type="match status" value="1"/>
</dbReference>